<evidence type="ECO:0000313" key="4">
    <source>
        <dbReference type="Proteomes" id="UP000070578"/>
    </source>
</evidence>
<dbReference type="PANTHER" id="PTHR46521:SF4">
    <property type="entry name" value="SUCROSE-PHOSPHATASE 2-RELATED"/>
    <property type="match status" value="1"/>
</dbReference>
<dbReference type="EMBL" id="LSLI01000195">
    <property type="protein sequence ID" value="KXS30581.1"/>
    <property type="molecule type" value="Genomic_DNA"/>
</dbReference>
<dbReference type="NCBIfam" id="TIGR01484">
    <property type="entry name" value="HAD-SF-IIB"/>
    <property type="match status" value="1"/>
</dbReference>
<comment type="caution">
    <text evidence="3">The sequence shown here is derived from an EMBL/GenBank/DDBJ whole genome shotgun (WGS) entry which is preliminary data.</text>
</comment>
<feature type="domain" description="Sucrose phosphatase-like" evidence="2">
    <location>
        <begin position="3"/>
        <end position="261"/>
    </location>
</feature>
<evidence type="ECO:0000259" key="2">
    <source>
        <dbReference type="Pfam" id="PF05116"/>
    </source>
</evidence>
<dbReference type="SFLD" id="SFLDS00003">
    <property type="entry name" value="Haloacid_Dehalogenase"/>
    <property type="match status" value="1"/>
</dbReference>
<dbReference type="InterPro" id="IPR006380">
    <property type="entry name" value="SPP-like_dom"/>
</dbReference>
<reference evidence="3 4" key="2">
    <citation type="submission" date="2016-03" db="EMBL/GenBank/DDBJ databases">
        <title>New uncultured bacterium of the family Gallionellaceae from acid mine drainage: description and reconstruction of genome based on metagenomic analysis of microbial community.</title>
        <authorList>
            <person name="Kadnikov V."/>
            <person name="Ivasenko D."/>
            <person name="Beletsky A."/>
            <person name="Mardanov A."/>
            <person name="Danilova E."/>
            <person name="Pimenov N."/>
            <person name="Karnachuk O."/>
            <person name="Ravin N."/>
        </authorList>
    </citation>
    <scope>NUCLEOTIDE SEQUENCE [LARGE SCALE GENOMIC DNA]</scope>
    <source>
        <strain evidence="3">ShG14-8</strain>
    </source>
</reference>
<dbReference type="PANTHER" id="PTHR46521">
    <property type="entry name" value="SUCROSE-PHOSPHATASE 2-RELATED"/>
    <property type="match status" value="1"/>
</dbReference>
<dbReference type="SFLD" id="SFLDG01140">
    <property type="entry name" value="C2.B:_Phosphomannomutase_and_P"/>
    <property type="match status" value="1"/>
</dbReference>
<gene>
    <name evidence="3" type="ORF">AWT59_3294</name>
</gene>
<evidence type="ECO:0000256" key="1">
    <source>
        <dbReference type="ARBA" id="ARBA00022801"/>
    </source>
</evidence>
<dbReference type="Gene3D" id="3.40.50.1000">
    <property type="entry name" value="HAD superfamily/HAD-like"/>
    <property type="match status" value="1"/>
</dbReference>
<dbReference type="InterPro" id="IPR023214">
    <property type="entry name" value="HAD_sf"/>
</dbReference>
<dbReference type="GO" id="GO:0016791">
    <property type="term" value="F:phosphatase activity"/>
    <property type="evidence" value="ECO:0007669"/>
    <property type="project" value="UniProtKB-ARBA"/>
</dbReference>
<dbReference type="SFLD" id="SFLDG01141">
    <property type="entry name" value="C2.B.1:_Sucrose_Phosphatase_Li"/>
    <property type="match status" value="1"/>
</dbReference>
<organism evidence="3 4">
    <name type="scientific">Candidatus Gallionella acididurans</name>
    <dbReference type="NCBI Taxonomy" id="1796491"/>
    <lineage>
        <taxon>Bacteria</taxon>
        <taxon>Pseudomonadati</taxon>
        <taxon>Pseudomonadota</taxon>
        <taxon>Betaproteobacteria</taxon>
        <taxon>Nitrosomonadales</taxon>
        <taxon>Gallionellaceae</taxon>
        <taxon>Gallionella</taxon>
    </lineage>
</organism>
<sequence length="273" mass="30504">MKRLLLCTDLDRTLIPNGTQPESPDARSRFRLLVSRKEVTLAYVTGRNRDLVEQAIAEFELPKPDFVIADVGATIYSSDWKQWDEWDDHIAPDWQGLTHDDLYRVLCVFPVLRRQEQNKQSRHKLSFYIPVETDTRKLIAEIDQRLKYADIKANLIWSIDAAAGLGLLDVLPAGASKLHAIRFLISRSGFANETAIFAGDSGNDLNVLTSDIPSVLVANADAEVKSLVANANKHTLYIAKGGYLGMNGNYSAGILEGAAHYWPEVDAWLRVQP</sequence>
<accession>A0A139BNK9</accession>
<keyword evidence="1 3" id="KW-0378">Hydrolase</keyword>
<evidence type="ECO:0000313" key="3">
    <source>
        <dbReference type="EMBL" id="KXS30581.1"/>
    </source>
</evidence>
<protein>
    <submittedName>
        <fullName evidence="3">HAD-superfamily hydrolase, subfamily IIB</fullName>
    </submittedName>
</protein>
<dbReference type="InterPro" id="IPR006379">
    <property type="entry name" value="HAD-SF_hydro_IIB"/>
</dbReference>
<dbReference type="SUPFAM" id="SSF56784">
    <property type="entry name" value="HAD-like"/>
    <property type="match status" value="1"/>
</dbReference>
<dbReference type="Gene3D" id="3.90.1070.10">
    <property type="match status" value="1"/>
</dbReference>
<dbReference type="InterPro" id="IPR036412">
    <property type="entry name" value="HAD-like_sf"/>
</dbReference>
<dbReference type="AlphaFoldDB" id="A0A139BNK9"/>
<dbReference type="PATRIC" id="fig|1796491.3.peg.3617"/>
<name>A0A139BNK9_9PROT</name>
<dbReference type="InterPro" id="IPR051518">
    <property type="entry name" value="Sucrose_Phosphatase"/>
</dbReference>
<dbReference type="Pfam" id="PF05116">
    <property type="entry name" value="S6PP"/>
    <property type="match status" value="1"/>
</dbReference>
<proteinExistence type="predicted"/>
<dbReference type="Proteomes" id="UP000070578">
    <property type="component" value="Unassembled WGS sequence"/>
</dbReference>
<reference evidence="3 4" key="1">
    <citation type="submission" date="2016-02" db="EMBL/GenBank/DDBJ databases">
        <authorList>
            <person name="Wen L."/>
            <person name="He K."/>
            <person name="Yang H."/>
        </authorList>
    </citation>
    <scope>NUCLEOTIDE SEQUENCE [LARGE SCALE GENOMIC DNA]</scope>
    <source>
        <strain evidence="3">ShG14-8</strain>
    </source>
</reference>